<dbReference type="GO" id="GO:0003677">
    <property type="term" value="F:DNA binding"/>
    <property type="evidence" value="ECO:0007669"/>
    <property type="project" value="UniProtKB-KW"/>
</dbReference>
<keyword evidence="5" id="KW-0539">Nucleus</keyword>
<evidence type="ECO:0000256" key="5">
    <source>
        <dbReference type="ARBA" id="ARBA00023242"/>
    </source>
</evidence>
<proteinExistence type="predicted"/>
<evidence type="ECO:0000259" key="6">
    <source>
        <dbReference type="PROSITE" id="PS50863"/>
    </source>
</evidence>
<dbReference type="PROSITE" id="PS50863">
    <property type="entry name" value="B3"/>
    <property type="match status" value="4"/>
</dbReference>
<dbReference type="InterPro" id="IPR003340">
    <property type="entry name" value="B3_DNA-bd"/>
</dbReference>
<dbReference type="SMART" id="SM01019">
    <property type="entry name" value="B3"/>
    <property type="match status" value="4"/>
</dbReference>
<reference evidence="7 8" key="1">
    <citation type="journal article" date="2017" name="Front. Genet.">
        <title>Draft sequencing of the heterozygous diploid genome of Satsuma (Citrus unshiu Marc.) using a hybrid assembly approach.</title>
        <authorList>
            <person name="Shimizu T."/>
            <person name="Tanizawa Y."/>
            <person name="Mochizuki T."/>
            <person name="Nagasaki H."/>
            <person name="Yoshioka T."/>
            <person name="Toyoda A."/>
            <person name="Fujiyama A."/>
            <person name="Kaminuma E."/>
            <person name="Nakamura Y."/>
        </authorList>
    </citation>
    <scope>NUCLEOTIDE SEQUENCE [LARGE SCALE GENOMIC DNA]</scope>
    <source>
        <strain evidence="8">cv. Miyagawa wase</strain>
    </source>
</reference>
<evidence type="ECO:0000256" key="2">
    <source>
        <dbReference type="ARBA" id="ARBA00023015"/>
    </source>
</evidence>
<comment type="subcellular location">
    <subcellularLocation>
        <location evidence="1">Nucleus</location>
    </subcellularLocation>
</comment>
<feature type="domain" description="TF-B3" evidence="6">
    <location>
        <begin position="626"/>
        <end position="720"/>
    </location>
</feature>
<feature type="domain" description="TF-B3" evidence="6">
    <location>
        <begin position="397"/>
        <end position="490"/>
    </location>
</feature>
<keyword evidence="8" id="KW-1185">Reference proteome</keyword>
<dbReference type="CDD" id="cd10017">
    <property type="entry name" value="B3_DNA"/>
    <property type="match status" value="4"/>
</dbReference>
<dbReference type="InterPro" id="IPR015300">
    <property type="entry name" value="DNA-bd_pseudobarrel_sf"/>
</dbReference>
<sequence>MSEQQTTVDEAMSRPLAPYLQEEGKRSCIFYKLIVPSILQDKKLRIPDKFVQKFGDELSSIAKFTIPGGRMWFVELKKCNKQLWFDIGWHEFIEHCSIHSGYFLIFKYQGNSNFNVYIFDLAISEIEYPSLEEPSDSKQCHVPIEKDKEKNSSLRILPSLCASCPDPFSPATKVLDEGVCYKCNKDSTSGVKIEYLHIPKDEHNQETAFHCPQDKGIQFKNTSDEVGLWRAVTTEEKKRTVHAAEMYKSNNPLFRVILRPSYVYRTLLLHVPTSFARKYLNGIKGYITIIDSNGKQWPVRCIFKNGGAKFSKGWPEFVWENNLDESDVCVFELIKSNDVTLKATIFRVLEDARPVWKLKGASTIKQKFLIQKGLYTTVANNNVKQMAGGNRRAETSHFFKVILPSTVQEKKLRIPRKFVKRFGDELSAVATLNVPNGRVWQVGLRKDGRKIWLQDGWDNFAEYHSIAVGYFLVFKYAKNSTFDVLVFDMTACEIDYPYDYEETESEEGDEMETENSVEILSFTKMNTPPVQQNQVKPGSKPEKKKIGGIKLETATNSREKKRCPTHGNEHGKLKKAAYHEVETDSSDGDQVFEEMGIFMSEGHRYLSVEERQSLVTAVRLFKPQNPSFVDILRSKKRYSYMYVPSKFSKKHLIRGTRSIKLQDSDGKEWPAQLTWSSGCGIKGGWPAFSKYKNLKQGHVCVFELIKAKDILLKVSIHASSDFLD</sequence>
<feature type="domain" description="TF-B3" evidence="6">
    <location>
        <begin position="29"/>
        <end position="122"/>
    </location>
</feature>
<organism evidence="7 8">
    <name type="scientific">Citrus unshiu</name>
    <name type="common">Satsuma mandarin</name>
    <name type="synonym">Citrus nobilis var. unshiu</name>
    <dbReference type="NCBI Taxonomy" id="55188"/>
    <lineage>
        <taxon>Eukaryota</taxon>
        <taxon>Viridiplantae</taxon>
        <taxon>Streptophyta</taxon>
        <taxon>Embryophyta</taxon>
        <taxon>Tracheophyta</taxon>
        <taxon>Spermatophyta</taxon>
        <taxon>Magnoliopsida</taxon>
        <taxon>eudicotyledons</taxon>
        <taxon>Gunneridae</taxon>
        <taxon>Pentapetalae</taxon>
        <taxon>rosids</taxon>
        <taxon>malvids</taxon>
        <taxon>Sapindales</taxon>
        <taxon>Rutaceae</taxon>
        <taxon>Aurantioideae</taxon>
        <taxon>Citrus</taxon>
    </lineage>
</organism>
<dbReference type="AlphaFoldDB" id="A0A2H5PHN8"/>
<evidence type="ECO:0000313" key="7">
    <source>
        <dbReference type="EMBL" id="GAY51850.1"/>
    </source>
</evidence>
<evidence type="ECO:0000256" key="1">
    <source>
        <dbReference type="ARBA" id="ARBA00004123"/>
    </source>
</evidence>
<dbReference type="PANTHER" id="PTHR31920">
    <property type="entry name" value="B3 DOMAIN-CONTAINING"/>
    <property type="match status" value="1"/>
</dbReference>
<keyword evidence="3" id="KW-0238">DNA-binding</keyword>
<evidence type="ECO:0000256" key="4">
    <source>
        <dbReference type="ARBA" id="ARBA00023163"/>
    </source>
</evidence>
<dbReference type="PANTHER" id="PTHR31920:SF51">
    <property type="entry name" value="BINDING PROTEIN, PUTATIVE-RELATED"/>
    <property type="match status" value="1"/>
</dbReference>
<accession>A0A2H5PHN8</accession>
<dbReference type="Proteomes" id="UP000236630">
    <property type="component" value="Unassembled WGS sequence"/>
</dbReference>
<keyword evidence="4" id="KW-0804">Transcription</keyword>
<dbReference type="Gene3D" id="2.40.330.10">
    <property type="entry name" value="DNA-binding pseudobarrel domain"/>
    <property type="match status" value="4"/>
</dbReference>
<evidence type="ECO:0000313" key="8">
    <source>
        <dbReference type="Proteomes" id="UP000236630"/>
    </source>
</evidence>
<protein>
    <recommendedName>
        <fullName evidence="6">TF-B3 domain-containing protein</fullName>
    </recommendedName>
</protein>
<name>A0A2H5PHN8_CITUN</name>
<evidence type="ECO:0000256" key="3">
    <source>
        <dbReference type="ARBA" id="ARBA00023125"/>
    </source>
</evidence>
<dbReference type="InterPro" id="IPR050655">
    <property type="entry name" value="Plant_B3_domain"/>
</dbReference>
<comment type="caution">
    <text evidence="7">The sequence shown here is derived from an EMBL/GenBank/DDBJ whole genome shotgun (WGS) entry which is preliminary data.</text>
</comment>
<dbReference type="Pfam" id="PF02362">
    <property type="entry name" value="B3"/>
    <property type="match status" value="4"/>
</dbReference>
<dbReference type="EMBL" id="BDQV01000075">
    <property type="protein sequence ID" value="GAY51850.1"/>
    <property type="molecule type" value="Genomic_DNA"/>
</dbReference>
<feature type="domain" description="TF-B3" evidence="6">
    <location>
        <begin position="254"/>
        <end position="349"/>
    </location>
</feature>
<keyword evidence="2" id="KW-0805">Transcription regulation</keyword>
<dbReference type="GO" id="GO:0005634">
    <property type="term" value="C:nucleus"/>
    <property type="evidence" value="ECO:0007669"/>
    <property type="project" value="UniProtKB-SubCell"/>
</dbReference>
<dbReference type="SUPFAM" id="SSF101936">
    <property type="entry name" value="DNA-binding pseudobarrel domain"/>
    <property type="match status" value="4"/>
</dbReference>
<dbReference type="STRING" id="55188.A0A2H5PHN8"/>
<gene>
    <name evidence="7" type="ORF">CUMW_137460</name>
</gene>